<evidence type="ECO:0000256" key="1">
    <source>
        <dbReference type="SAM" id="Coils"/>
    </source>
</evidence>
<evidence type="ECO:0000313" key="4">
    <source>
        <dbReference type="EMBL" id="CAD8888599.1"/>
    </source>
</evidence>
<dbReference type="EMBL" id="HBFR01021962">
    <property type="protein sequence ID" value="CAD8888599.1"/>
    <property type="molecule type" value="Transcribed_RNA"/>
</dbReference>
<organism evidence="4">
    <name type="scientific">Corethron hystrix</name>
    <dbReference type="NCBI Taxonomy" id="216773"/>
    <lineage>
        <taxon>Eukaryota</taxon>
        <taxon>Sar</taxon>
        <taxon>Stramenopiles</taxon>
        <taxon>Ochrophyta</taxon>
        <taxon>Bacillariophyta</taxon>
        <taxon>Coscinodiscophyceae</taxon>
        <taxon>Corethrophycidae</taxon>
        <taxon>Corethrales</taxon>
        <taxon>Corethraceae</taxon>
        <taxon>Corethron</taxon>
    </lineage>
</organism>
<sequence>MSRRTAVIRIISRRSLLKMRADHEKRTGGRQPPPPPPIDETPWPKTLRIVGYAAAALSIPATAVTVLGEFPFIREKMIGERIQDSEDRAIAKKVVGIARWFWLDASPPDSVIPRAFENDRYGRLEDGSQRGWEEEWNLQSLLDERIVASVQTCRSDGTEHRTVEVEGRAPVTDLLQVSSEKETTRVELSFNDLPKEKIPHPLPPSSSDSVELPGINCVDSAVIFLTHTFPIWHTFDEKKSSLPGLPGGSGNVQEQKSKKDLILEELEWREAKLREELADLMSSRSIDDIEEDIKKVKGELRRVKRQNFFM</sequence>
<proteinExistence type="predicted"/>
<keyword evidence="3" id="KW-0472">Membrane</keyword>
<feature type="region of interest" description="Disordered" evidence="2">
    <location>
        <begin position="21"/>
        <end position="43"/>
    </location>
</feature>
<protein>
    <submittedName>
        <fullName evidence="4">Uncharacterized protein</fullName>
    </submittedName>
</protein>
<keyword evidence="3" id="KW-1133">Transmembrane helix</keyword>
<gene>
    <name evidence="4" type="ORF">CHYS00102_LOCUS15799</name>
</gene>
<evidence type="ECO:0000256" key="2">
    <source>
        <dbReference type="SAM" id="MobiDB-lite"/>
    </source>
</evidence>
<feature type="transmembrane region" description="Helical" evidence="3">
    <location>
        <begin position="49"/>
        <end position="73"/>
    </location>
</feature>
<feature type="coiled-coil region" evidence="1">
    <location>
        <begin position="263"/>
        <end position="306"/>
    </location>
</feature>
<evidence type="ECO:0000256" key="3">
    <source>
        <dbReference type="SAM" id="Phobius"/>
    </source>
</evidence>
<reference evidence="4" key="1">
    <citation type="submission" date="2021-01" db="EMBL/GenBank/DDBJ databases">
        <authorList>
            <person name="Corre E."/>
            <person name="Pelletier E."/>
            <person name="Niang G."/>
            <person name="Scheremetjew M."/>
            <person name="Finn R."/>
            <person name="Kale V."/>
            <person name="Holt S."/>
            <person name="Cochrane G."/>
            <person name="Meng A."/>
            <person name="Brown T."/>
            <person name="Cohen L."/>
        </authorList>
    </citation>
    <scope>NUCLEOTIDE SEQUENCE</scope>
    <source>
        <strain evidence="4">308</strain>
    </source>
</reference>
<keyword evidence="3" id="KW-0812">Transmembrane</keyword>
<accession>A0A7S1FUL4</accession>
<keyword evidence="1" id="KW-0175">Coiled coil</keyword>
<dbReference type="AlphaFoldDB" id="A0A7S1FUL4"/>
<name>A0A7S1FUL4_9STRA</name>